<dbReference type="Proteomes" id="UP000032578">
    <property type="component" value="Unassembled WGS sequence"/>
</dbReference>
<organism evidence="5 6">
    <name type="scientific">Neotamlana sedimentorum</name>
    <dbReference type="NCBI Taxonomy" id="1435349"/>
    <lineage>
        <taxon>Bacteria</taxon>
        <taxon>Pseudomonadati</taxon>
        <taxon>Bacteroidota</taxon>
        <taxon>Flavobacteriia</taxon>
        <taxon>Flavobacteriales</taxon>
        <taxon>Flavobacteriaceae</taxon>
        <taxon>Neotamlana</taxon>
    </lineage>
</organism>
<comment type="caution">
    <text evidence="5">The sequence shown here is derived from an EMBL/GenBank/DDBJ whole genome shotgun (WGS) entry which is preliminary data.</text>
</comment>
<dbReference type="PATRIC" id="fig|1435349.4.peg.1542"/>
<dbReference type="PANTHER" id="PTHR43792:SF8">
    <property type="entry name" value="[RIBOSOMAL PROTEIN US5]-ALANINE N-ACETYLTRANSFERASE"/>
    <property type="match status" value="1"/>
</dbReference>
<evidence type="ECO:0000256" key="1">
    <source>
        <dbReference type="ARBA" id="ARBA00022679"/>
    </source>
</evidence>
<dbReference type="InterPro" id="IPR000182">
    <property type="entry name" value="GNAT_dom"/>
</dbReference>
<reference evidence="5 6" key="1">
    <citation type="submission" date="2014-11" db="EMBL/GenBank/DDBJ databases">
        <title>Tamlana sedimentorum sp. nov., isolated from shallow sand sediments of the Sea of Japan.</title>
        <authorList>
            <person name="Romanenko L.A."/>
        </authorList>
    </citation>
    <scope>NUCLEOTIDE SEQUENCE [LARGE SCALE GENOMIC DNA]</scope>
    <source>
        <strain evidence="5 6">JCM 19808</strain>
    </source>
</reference>
<keyword evidence="6" id="KW-1185">Reference proteome</keyword>
<dbReference type="RefSeq" id="WP_044631651.1">
    <property type="nucleotide sequence ID" value="NZ_JTDW01000002.1"/>
</dbReference>
<dbReference type="InterPro" id="IPR051531">
    <property type="entry name" value="N-acetyltransferase"/>
</dbReference>
<keyword evidence="1 5" id="KW-0808">Transferase</keyword>
<keyword evidence="2" id="KW-0012">Acyltransferase</keyword>
<comment type="similarity">
    <text evidence="3">Belongs to the acetyltransferase family. RimJ subfamily.</text>
</comment>
<accession>A0A0D7WGH0</accession>
<dbReference type="OrthoDB" id="883856at2"/>
<evidence type="ECO:0000313" key="6">
    <source>
        <dbReference type="Proteomes" id="UP000032578"/>
    </source>
</evidence>
<evidence type="ECO:0000313" key="5">
    <source>
        <dbReference type="EMBL" id="KJD36837.1"/>
    </source>
</evidence>
<feature type="domain" description="N-acetyltransferase" evidence="4">
    <location>
        <begin position="11"/>
        <end position="151"/>
    </location>
</feature>
<gene>
    <name evidence="5" type="ORF">PW52_04185</name>
</gene>
<dbReference type="EMBL" id="JTDW01000002">
    <property type="protein sequence ID" value="KJD36837.1"/>
    <property type="molecule type" value="Genomic_DNA"/>
</dbReference>
<evidence type="ECO:0000256" key="3">
    <source>
        <dbReference type="ARBA" id="ARBA00038502"/>
    </source>
</evidence>
<dbReference type="Pfam" id="PF13302">
    <property type="entry name" value="Acetyltransf_3"/>
    <property type="match status" value="1"/>
</dbReference>
<dbReference type="AlphaFoldDB" id="A0A0D7WGH0"/>
<proteinExistence type="inferred from homology"/>
<dbReference type="STRING" id="1435349.PW52_04185"/>
<dbReference type="InterPro" id="IPR016181">
    <property type="entry name" value="Acyl_CoA_acyltransferase"/>
</dbReference>
<dbReference type="SUPFAM" id="SSF55729">
    <property type="entry name" value="Acyl-CoA N-acyltransferases (Nat)"/>
    <property type="match status" value="1"/>
</dbReference>
<name>A0A0D7WGH0_9FLAO</name>
<protein>
    <submittedName>
        <fullName evidence="5">GNAT family acetyltransferase</fullName>
    </submittedName>
</protein>
<dbReference type="GO" id="GO:0016747">
    <property type="term" value="F:acyltransferase activity, transferring groups other than amino-acyl groups"/>
    <property type="evidence" value="ECO:0007669"/>
    <property type="project" value="InterPro"/>
</dbReference>
<evidence type="ECO:0000256" key="2">
    <source>
        <dbReference type="ARBA" id="ARBA00023315"/>
    </source>
</evidence>
<sequence length="178" mass="20916">MLYNSTLFEIHTISEKDAWSICDFVAANEDRLKRYFPLTLEQNLTPDLAQLFVTKKVKEYNAKKEFLFTLKPNNSKKIIGLIYLKALNWNTKQGEFAYAIDYNFESKGIISKSIKFLSQYAFQEFKLENLQIIVHHTNITSIKVAENCKFTWIKTLEKEYTPPGEKPLNMELYQLKPK</sequence>
<evidence type="ECO:0000259" key="4">
    <source>
        <dbReference type="Pfam" id="PF13302"/>
    </source>
</evidence>
<dbReference type="Gene3D" id="3.40.630.30">
    <property type="match status" value="1"/>
</dbReference>
<dbReference type="PANTHER" id="PTHR43792">
    <property type="entry name" value="GNAT FAMILY, PUTATIVE (AFU_ORTHOLOGUE AFUA_3G00765)-RELATED-RELATED"/>
    <property type="match status" value="1"/>
</dbReference>